<feature type="non-terminal residue" evidence="2">
    <location>
        <position position="1"/>
    </location>
</feature>
<feature type="transmembrane region" description="Helical" evidence="1">
    <location>
        <begin position="27"/>
        <end position="47"/>
    </location>
</feature>
<comment type="caution">
    <text evidence="2">The sequence shown here is derived from an EMBL/GenBank/DDBJ whole genome shotgun (WGS) entry which is preliminary data.</text>
</comment>
<keyword evidence="1" id="KW-0472">Membrane</keyword>
<gene>
    <name evidence="2" type="ORF">WUBG_19066</name>
</gene>
<proteinExistence type="predicted"/>
<keyword evidence="1" id="KW-0812">Transmembrane</keyword>
<protein>
    <submittedName>
        <fullName evidence="2">Uncharacterized protein</fullName>
    </submittedName>
</protein>
<evidence type="ECO:0000313" key="2">
    <source>
        <dbReference type="EMBL" id="EJW70027.1"/>
    </source>
</evidence>
<reference evidence="3" key="1">
    <citation type="submission" date="2012-08" db="EMBL/GenBank/DDBJ databases">
        <title>The Genome Sequence of Wuchereria bancrofti.</title>
        <authorList>
            <person name="Nutman T.B."/>
            <person name="Fink D.L."/>
            <person name="Russ C."/>
            <person name="Young S."/>
            <person name="Zeng Q."/>
            <person name="Koehrsen M."/>
            <person name="Alvarado L."/>
            <person name="Berlin A."/>
            <person name="Chapman S.B."/>
            <person name="Chen Z."/>
            <person name="Freedman E."/>
            <person name="Gellesch M."/>
            <person name="Goldberg J."/>
            <person name="Griggs A."/>
            <person name="Gujja S."/>
            <person name="Heilman E.R."/>
            <person name="Heiman D."/>
            <person name="Hepburn T."/>
            <person name="Howarth C."/>
            <person name="Jen D."/>
            <person name="Larson L."/>
            <person name="Lewis B."/>
            <person name="Mehta T."/>
            <person name="Park D."/>
            <person name="Pearson M."/>
            <person name="Roberts A."/>
            <person name="Saif S."/>
            <person name="Shea T."/>
            <person name="Shenoy N."/>
            <person name="Sisk P."/>
            <person name="Stolte C."/>
            <person name="Sykes S."/>
            <person name="Walk T."/>
            <person name="White J."/>
            <person name="Yandava C."/>
            <person name="Haas B."/>
            <person name="Henn M.R."/>
            <person name="Nusbaum C."/>
            <person name="Birren B."/>
        </authorList>
    </citation>
    <scope>NUCLEOTIDE SEQUENCE [LARGE SCALE GENOMIC DNA]</scope>
    <source>
        <strain evidence="3">NA</strain>
    </source>
</reference>
<evidence type="ECO:0000313" key="3">
    <source>
        <dbReference type="Proteomes" id="UP000004810"/>
    </source>
</evidence>
<dbReference type="AlphaFoldDB" id="J9DZJ5"/>
<accession>J9DZJ5</accession>
<keyword evidence="1" id="KW-1133">Transmembrane helix</keyword>
<dbReference type="EMBL" id="ADBV01023989">
    <property type="protein sequence ID" value="EJW70027.1"/>
    <property type="molecule type" value="Genomic_DNA"/>
</dbReference>
<organism evidence="2 3">
    <name type="scientific">Wuchereria bancrofti</name>
    <dbReference type="NCBI Taxonomy" id="6293"/>
    <lineage>
        <taxon>Eukaryota</taxon>
        <taxon>Metazoa</taxon>
        <taxon>Ecdysozoa</taxon>
        <taxon>Nematoda</taxon>
        <taxon>Chromadorea</taxon>
        <taxon>Rhabditida</taxon>
        <taxon>Spirurina</taxon>
        <taxon>Spiruromorpha</taxon>
        <taxon>Filarioidea</taxon>
        <taxon>Onchocercidae</taxon>
        <taxon>Wuchereria</taxon>
    </lineage>
</organism>
<name>J9DZJ5_WUCBA</name>
<sequence length="57" mass="5698">FLLSSLVMGSKNGASPKDDTVGLAKSLTLFNGISIIVGCIIGSGIFVSPTGVQESGL</sequence>
<evidence type="ECO:0000256" key="1">
    <source>
        <dbReference type="SAM" id="Phobius"/>
    </source>
</evidence>
<dbReference type="Proteomes" id="UP000004810">
    <property type="component" value="Unassembled WGS sequence"/>
</dbReference>